<dbReference type="InterPro" id="IPR012577">
    <property type="entry name" value="NIPSNAP"/>
</dbReference>
<protein>
    <recommendedName>
        <fullName evidence="1">NIPSNAP domain-containing protein</fullName>
    </recommendedName>
</protein>
<reference evidence="2" key="1">
    <citation type="submission" date="2018-05" db="EMBL/GenBank/DDBJ databases">
        <authorList>
            <person name="Lanie J.A."/>
            <person name="Ng W.-L."/>
            <person name="Kazmierczak K.M."/>
            <person name="Andrzejewski T.M."/>
            <person name="Davidsen T.M."/>
            <person name="Wayne K.J."/>
            <person name="Tettelin H."/>
            <person name="Glass J.I."/>
            <person name="Rusch D."/>
            <person name="Podicherti R."/>
            <person name="Tsui H.-C.T."/>
            <person name="Winkler M.E."/>
        </authorList>
    </citation>
    <scope>NUCLEOTIDE SEQUENCE</scope>
</reference>
<evidence type="ECO:0000313" key="2">
    <source>
        <dbReference type="EMBL" id="SVB35707.1"/>
    </source>
</evidence>
<sequence length="154" mass="17695">MAVKRLLLIGLMATLFGTGYTLGKTGGTDLVPDAEANPAPLVQANQVYELRTYTAPDGKLDNLLARFRDHTMEIFERHGMTNHGYWLPQDEELRQNTLIYLISHDSRTAGQQSWDNFRQDPEWQRVSEESQRDGRIVANVENIWLDPTDFSRMK</sequence>
<organism evidence="2">
    <name type="scientific">marine metagenome</name>
    <dbReference type="NCBI Taxonomy" id="408172"/>
    <lineage>
        <taxon>unclassified sequences</taxon>
        <taxon>metagenomes</taxon>
        <taxon>ecological metagenomes</taxon>
    </lineage>
</organism>
<evidence type="ECO:0000259" key="1">
    <source>
        <dbReference type="Pfam" id="PF07978"/>
    </source>
</evidence>
<feature type="domain" description="NIPSNAP" evidence="1">
    <location>
        <begin position="48"/>
        <end position="152"/>
    </location>
</feature>
<accession>A0A382DDH0</accession>
<dbReference type="InterPro" id="IPR011008">
    <property type="entry name" value="Dimeric_a/b-barrel"/>
</dbReference>
<dbReference type="Gene3D" id="3.30.70.100">
    <property type="match status" value="1"/>
</dbReference>
<name>A0A382DDH0_9ZZZZ</name>
<dbReference type="AlphaFoldDB" id="A0A382DDH0"/>
<proteinExistence type="predicted"/>
<dbReference type="SUPFAM" id="SSF54909">
    <property type="entry name" value="Dimeric alpha+beta barrel"/>
    <property type="match status" value="1"/>
</dbReference>
<dbReference type="EMBL" id="UINC01038546">
    <property type="protein sequence ID" value="SVB35707.1"/>
    <property type="molecule type" value="Genomic_DNA"/>
</dbReference>
<dbReference type="Pfam" id="PF07978">
    <property type="entry name" value="NIPSNAP"/>
    <property type="match status" value="1"/>
</dbReference>
<gene>
    <name evidence="2" type="ORF">METZ01_LOCUS188561</name>
</gene>